<comment type="similarity">
    <text evidence="10">Belongs to the NnrE/AIBP family.</text>
</comment>
<dbReference type="NCBIfam" id="TIGR00197">
    <property type="entry name" value="yjeF_nterm"/>
    <property type="match status" value="1"/>
</dbReference>
<evidence type="ECO:0000256" key="3">
    <source>
        <dbReference type="ARBA" id="ARBA00012228"/>
    </source>
</evidence>
<accession>A0A8S1GM07</accession>
<evidence type="ECO:0000256" key="4">
    <source>
        <dbReference type="ARBA" id="ARBA00022723"/>
    </source>
</evidence>
<proteinExistence type="inferred from homology"/>
<gene>
    <name evidence="12" type="ORF">CAUJ_LOCUS114</name>
</gene>
<comment type="catalytic activity">
    <reaction evidence="2 10">
        <text>(6R)-NADPHX = (6S)-NADPHX</text>
        <dbReference type="Rhea" id="RHEA:32227"/>
        <dbReference type="ChEBI" id="CHEBI:64076"/>
        <dbReference type="ChEBI" id="CHEBI:64077"/>
        <dbReference type="EC" id="5.1.99.6"/>
    </reaction>
</comment>
<feature type="binding site" evidence="10">
    <location>
        <begin position="65"/>
        <end position="69"/>
    </location>
    <ligand>
        <name>(6S)-NADPHX</name>
        <dbReference type="ChEBI" id="CHEBI:64076"/>
    </ligand>
</feature>
<feature type="binding site" evidence="10">
    <location>
        <position position="162"/>
    </location>
    <ligand>
        <name>K(+)</name>
        <dbReference type="ChEBI" id="CHEBI:29103"/>
    </ligand>
</feature>
<dbReference type="GO" id="GO:0000166">
    <property type="term" value="F:nucleotide binding"/>
    <property type="evidence" value="ECO:0007669"/>
    <property type="project" value="UniProtKB-KW"/>
</dbReference>
<evidence type="ECO:0000256" key="10">
    <source>
        <dbReference type="HAMAP-Rule" id="MF_03159"/>
    </source>
</evidence>
<keyword evidence="4 10" id="KW-0479">Metal-binding</keyword>
<feature type="binding site" evidence="10">
    <location>
        <position position="66"/>
    </location>
    <ligand>
        <name>K(+)</name>
        <dbReference type="ChEBI" id="CHEBI:29103"/>
    </ligand>
</feature>
<comment type="catalytic activity">
    <reaction evidence="1 10">
        <text>(6R)-NADHX = (6S)-NADHX</text>
        <dbReference type="Rhea" id="RHEA:32215"/>
        <dbReference type="ChEBI" id="CHEBI:64074"/>
        <dbReference type="ChEBI" id="CHEBI:64075"/>
        <dbReference type="EC" id="5.1.99.6"/>
    </reaction>
</comment>
<keyword evidence="8 10" id="KW-0520">NAD</keyword>
<dbReference type="GO" id="GO:0046872">
    <property type="term" value="F:metal ion binding"/>
    <property type="evidence" value="ECO:0007669"/>
    <property type="project" value="UniProtKB-KW"/>
</dbReference>
<keyword evidence="6" id="KW-0521">NADP</keyword>
<feature type="binding site" evidence="10">
    <location>
        <begin position="130"/>
        <end position="136"/>
    </location>
    <ligand>
        <name>(6S)-NADPHX</name>
        <dbReference type="ChEBI" id="CHEBI:64076"/>
    </ligand>
</feature>
<dbReference type="Proteomes" id="UP000835052">
    <property type="component" value="Unassembled WGS sequence"/>
</dbReference>
<dbReference type="GO" id="GO:0005739">
    <property type="term" value="C:mitochondrion"/>
    <property type="evidence" value="ECO:0007669"/>
    <property type="project" value="TreeGrafter"/>
</dbReference>
<dbReference type="PANTHER" id="PTHR13232">
    <property type="entry name" value="NAD(P)H-HYDRATE EPIMERASE"/>
    <property type="match status" value="1"/>
</dbReference>
<feature type="domain" description="YjeF N-terminal" evidence="11">
    <location>
        <begin position="18"/>
        <end position="218"/>
    </location>
</feature>
<comment type="cofactor">
    <cofactor evidence="10">
        <name>K(+)</name>
        <dbReference type="ChEBI" id="CHEBI:29103"/>
    </cofactor>
    <text evidence="10">Binds 1 potassium ion per subunit.</text>
</comment>
<dbReference type="Gene3D" id="3.40.50.10260">
    <property type="entry name" value="YjeF N-terminal domain"/>
    <property type="match status" value="1"/>
</dbReference>
<dbReference type="AlphaFoldDB" id="A0A8S1GM07"/>
<evidence type="ECO:0000256" key="7">
    <source>
        <dbReference type="ARBA" id="ARBA00022958"/>
    </source>
</evidence>
<organism evidence="12 13">
    <name type="scientific">Caenorhabditis auriculariae</name>
    <dbReference type="NCBI Taxonomy" id="2777116"/>
    <lineage>
        <taxon>Eukaryota</taxon>
        <taxon>Metazoa</taxon>
        <taxon>Ecdysozoa</taxon>
        <taxon>Nematoda</taxon>
        <taxon>Chromadorea</taxon>
        <taxon>Rhabditida</taxon>
        <taxon>Rhabditina</taxon>
        <taxon>Rhabditomorpha</taxon>
        <taxon>Rhabditoidea</taxon>
        <taxon>Rhabditidae</taxon>
        <taxon>Peloderinae</taxon>
        <taxon>Caenorhabditis</taxon>
    </lineage>
</organism>
<dbReference type="Pfam" id="PF03853">
    <property type="entry name" value="YjeF_N"/>
    <property type="match status" value="1"/>
</dbReference>
<reference evidence="12" key="1">
    <citation type="submission" date="2020-10" db="EMBL/GenBank/DDBJ databases">
        <authorList>
            <person name="Kikuchi T."/>
        </authorList>
    </citation>
    <scope>NUCLEOTIDE SEQUENCE</scope>
    <source>
        <strain evidence="12">NKZ352</strain>
    </source>
</reference>
<dbReference type="PANTHER" id="PTHR13232:SF10">
    <property type="entry name" value="NAD(P)H-HYDRATE EPIMERASE"/>
    <property type="match status" value="1"/>
</dbReference>
<dbReference type="GO" id="GO:0052856">
    <property type="term" value="F:NAD(P)HX epimerase activity"/>
    <property type="evidence" value="ECO:0007669"/>
    <property type="project" value="UniProtKB-UniRule"/>
</dbReference>
<evidence type="ECO:0000313" key="13">
    <source>
        <dbReference type="Proteomes" id="UP000835052"/>
    </source>
</evidence>
<protein>
    <recommendedName>
        <fullName evidence="3 10">NAD(P)H-hydrate epimerase</fullName>
        <ecNumber evidence="3 10">5.1.99.6</ecNumber>
    </recommendedName>
    <alternativeName>
        <fullName evidence="10">NAD(P)HX epimerase</fullName>
    </alternativeName>
</protein>
<keyword evidence="7 10" id="KW-0630">Potassium</keyword>
<evidence type="ECO:0000256" key="5">
    <source>
        <dbReference type="ARBA" id="ARBA00022741"/>
    </source>
</evidence>
<dbReference type="HAMAP" id="MF_01966">
    <property type="entry name" value="NADHX_epimerase"/>
    <property type="match status" value="1"/>
</dbReference>
<keyword evidence="13" id="KW-1185">Reference proteome</keyword>
<dbReference type="InterPro" id="IPR036652">
    <property type="entry name" value="YjeF_N_dom_sf"/>
</dbReference>
<keyword evidence="5 10" id="KW-0547">Nucleotide-binding</keyword>
<dbReference type="OrthoDB" id="10064708at2759"/>
<sequence>MVSRVSKKTISYISQSVATKIDDQLFSQFGFKVEQLMELAGLAAAQAVAAHYPKGNVAVLCGPGNNGGDGFVCARHLQQFGFSTHVVYPKTSRNKLMECLVEQCQKLDIPVTNNLPDLKNFTLIVDALFGFSFKPPVREPFDAIIGSILQSGLPVFSIDIPSGWDVKDGPPADGVCIRPDAVISLTLPKECMRDWNGTHFVGGRFVPASLARDFQLSLPSYPSFDQIVQLAD</sequence>
<comment type="caution">
    <text evidence="10">Lacks conserved residue(s) required for the propagation of feature annotation.</text>
</comment>
<evidence type="ECO:0000256" key="2">
    <source>
        <dbReference type="ARBA" id="ARBA00000909"/>
    </source>
</evidence>
<dbReference type="EC" id="5.1.99.6" evidence="3 10"/>
<feature type="binding site" evidence="10">
    <location>
        <position position="159"/>
    </location>
    <ligand>
        <name>(6S)-NADPHX</name>
        <dbReference type="ChEBI" id="CHEBI:64076"/>
    </ligand>
</feature>
<dbReference type="InterPro" id="IPR004443">
    <property type="entry name" value="YjeF_N_dom"/>
</dbReference>
<feature type="binding site" evidence="10">
    <location>
        <position position="126"/>
    </location>
    <ligand>
        <name>K(+)</name>
        <dbReference type="ChEBI" id="CHEBI:29103"/>
    </ligand>
</feature>
<evidence type="ECO:0000256" key="6">
    <source>
        <dbReference type="ARBA" id="ARBA00022857"/>
    </source>
</evidence>
<dbReference type="PROSITE" id="PS51385">
    <property type="entry name" value="YJEF_N"/>
    <property type="match status" value="1"/>
</dbReference>
<name>A0A8S1GM07_9PELO</name>
<evidence type="ECO:0000313" key="12">
    <source>
        <dbReference type="EMBL" id="CAD6184195.1"/>
    </source>
</evidence>
<evidence type="ECO:0000256" key="1">
    <source>
        <dbReference type="ARBA" id="ARBA00000013"/>
    </source>
</evidence>
<evidence type="ECO:0000256" key="8">
    <source>
        <dbReference type="ARBA" id="ARBA00023027"/>
    </source>
</evidence>
<dbReference type="InterPro" id="IPR032976">
    <property type="entry name" value="YJEFN_prot_NAXE-like"/>
</dbReference>
<keyword evidence="9 10" id="KW-0413">Isomerase</keyword>
<evidence type="ECO:0000259" key="11">
    <source>
        <dbReference type="PROSITE" id="PS51385"/>
    </source>
</evidence>
<comment type="caution">
    <text evidence="12">The sequence shown here is derived from an EMBL/GenBank/DDBJ whole genome shotgun (WGS) entry which is preliminary data.</text>
</comment>
<comment type="function">
    <text evidence="10">Catalyzes the epimerization of the S- and R-forms of NAD(P)HX, a damaged form of NAD(P)H that is a result of enzymatic or heat-dependent hydration. This is a prerequisite for the S-specific NAD(P)H-hydrate dehydratase to allow the repair of both epimers of NAD(P)HX.</text>
</comment>
<dbReference type="SUPFAM" id="SSF64153">
    <property type="entry name" value="YjeF N-terminal domain-like"/>
    <property type="match status" value="1"/>
</dbReference>
<dbReference type="EMBL" id="CAJGYM010000001">
    <property type="protein sequence ID" value="CAD6184195.1"/>
    <property type="molecule type" value="Genomic_DNA"/>
</dbReference>
<evidence type="ECO:0000256" key="9">
    <source>
        <dbReference type="ARBA" id="ARBA00023235"/>
    </source>
</evidence>